<name>A0A518G707_9BACT</name>
<dbReference type="KEGG" id="ahel:Q31a_26940"/>
<protein>
    <submittedName>
        <fullName evidence="1">Uncharacterized protein</fullName>
    </submittedName>
</protein>
<proteinExistence type="predicted"/>
<keyword evidence="2" id="KW-1185">Reference proteome</keyword>
<evidence type="ECO:0000313" key="1">
    <source>
        <dbReference type="EMBL" id="QDV24377.1"/>
    </source>
</evidence>
<organism evidence="1 2">
    <name type="scientific">Aureliella helgolandensis</name>
    <dbReference type="NCBI Taxonomy" id="2527968"/>
    <lineage>
        <taxon>Bacteria</taxon>
        <taxon>Pseudomonadati</taxon>
        <taxon>Planctomycetota</taxon>
        <taxon>Planctomycetia</taxon>
        <taxon>Pirellulales</taxon>
        <taxon>Pirellulaceae</taxon>
        <taxon>Aureliella</taxon>
    </lineage>
</organism>
<reference evidence="1 2" key="1">
    <citation type="submission" date="2019-02" db="EMBL/GenBank/DDBJ databases">
        <title>Deep-cultivation of Planctomycetes and their phenomic and genomic characterization uncovers novel biology.</title>
        <authorList>
            <person name="Wiegand S."/>
            <person name="Jogler M."/>
            <person name="Boedeker C."/>
            <person name="Pinto D."/>
            <person name="Vollmers J."/>
            <person name="Rivas-Marin E."/>
            <person name="Kohn T."/>
            <person name="Peeters S.H."/>
            <person name="Heuer A."/>
            <person name="Rast P."/>
            <person name="Oberbeckmann S."/>
            <person name="Bunk B."/>
            <person name="Jeske O."/>
            <person name="Meyerdierks A."/>
            <person name="Storesund J.E."/>
            <person name="Kallscheuer N."/>
            <person name="Luecker S."/>
            <person name="Lage O.M."/>
            <person name="Pohl T."/>
            <person name="Merkel B.J."/>
            <person name="Hornburger P."/>
            <person name="Mueller R.-W."/>
            <person name="Bruemmer F."/>
            <person name="Labrenz M."/>
            <person name="Spormann A.M."/>
            <person name="Op den Camp H."/>
            <person name="Overmann J."/>
            <person name="Amann R."/>
            <person name="Jetten M.S.M."/>
            <person name="Mascher T."/>
            <person name="Medema M.H."/>
            <person name="Devos D.P."/>
            <person name="Kaster A.-K."/>
            <person name="Ovreas L."/>
            <person name="Rohde M."/>
            <person name="Galperin M.Y."/>
            <person name="Jogler C."/>
        </authorList>
    </citation>
    <scope>NUCLEOTIDE SEQUENCE [LARGE SCALE GENOMIC DNA]</scope>
    <source>
        <strain evidence="1 2">Q31a</strain>
    </source>
</reference>
<dbReference type="EMBL" id="CP036298">
    <property type="protein sequence ID" value="QDV24377.1"/>
    <property type="molecule type" value="Genomic_DNA"/>
</dbReference>
<dbReference type="AlphaFoldDB" id="A0A518G707"/>
<accession>A0A518G707</accession>
<dbReference type="Proteomes" id="UP000318017">
    <property type="component" value="Chromosome"/>
</dbReference>
<evidence type="ECO:0000313" key="2">
    <source>
        <dbReference type="Proteomes" id="UP000318017"/>
    </source>
</evidence>
<sequence length="119" mass="13181">MEEPASRKVVKSRKNLIYLVVSLQGKPRRERPAVEAILSSFIVEFVNGGNLSTSNCDRCARISASVGRVCDRVVIKDYAIRIAGQSLDILCRSSEIIINSEAGQRSSQKLMLCHAVKQF</sequence>
<gene>
    <name evidence="1" type="ORF">Q31a_26940</name>
</gene>